<dbReference type="AlphaFoldDB" id="A0ABD1MRD2"/>
<protein>
    <submittedName>
        <fullName evidence="1">Uncharacterized protein</fullName>
    </submittedName>
</protein>
<dbReference type="EMBL" id="JBGMDY010000004">
    <property type="protein sequence ID" value="KAL2338349.1"/>
    <property type="molecule type" value="Genomic_DNA"/>
</dbReference>
<sequence length="50" mass="5368">MMLNLNHLLLGFLDLELEGRGFRNSPQKAHLIAIFGEGGSMGAGATLTVR</sequence>
<gene>
    <name evidence="1" type="ORF">Fmac_012795</name>
</gene>
<reference evidence="1 2" key="1">
    <citation type="submission" date="2024-08" db="EMBL/GenBank/DDBJ databases">
        <title>Insights into the chromosomal genome structure of Flemingia macrophylla.</title>
        <authorList>
            <person name="Ding Y."/>
            <person name="Zhao Y."/>
            <person name="Bi W."/>
            <person name="Wu M."/>
            <person name="Zhao G."/>
            <person name="Gong Y."/>
            <person name="Li W."/>
            <person name="Zhang P."/>
        </authorList>
    </citation>
    <scope>NUCLEOTIDE SEQUENCE [LARGE SCALE GENOMIC DNA]</scope>
    <source>
        <strain evidence="1">DYQJB</strain>
        <tissue evidence="1">Leaf</tissue>
    </source>
</reference>
<organism evidence="1 2">
    <name type="scientific">Flemingia macrophylla</name>
    <dbReference type="NCBI Taxonomy" id="520843"/>
    <lineage>
        <taxon>Eukaryota</taxon>
        <taxon>Viridiplantae</taxon>
        <taxon>Streptophyta</taxon>
        <taxon>Embryophyta</taxon>
        <taxon>Tracheophyta</taxon>
        <taxon>Spermatophyta</taxon>
        <taxon>Magnoliopsida</taxon>
        <taxon>eudicotyledons</taxon>
        <taxon>Gunneridae</taxon>
        <taxon>Pentapetalae</taxon>
        <taxon>rosids</taxon>
        <taxon>fabids</taxon>
        <taxon>Fabales</taxon>
        <taxon>Fabaceae</taxon>
        <taxon>Papilionoideae</taxon>
        <taxon>50 kb inversion clade</taxon>
        <taxon>NPAAA clade</taxon>
        <taxon>indigoferoid/millettioid clade</taxon>
        <taxon>Phaseoleae</taxon>
        <taxon>Flemingia</taxon>
    </lineage>
</organism>
<comment type="caution">
    <text evidence="1">The sequence shown here is derived from an EMBL/GenBank/DDBJ whole genome shotgun (WGS) entry which is preliminary data.</text>
</comment>
<keyword evidence="2" id="KW-1185">Reference proteome</keyword>
<accession>A0ABD1MRD2</accession>
<dbReference type="Proteomes" id="UP001603857">
    <property type="component" value="Unassembled WGS sequence"/>
</dbReference>
<proteinExistence type="predicted"/>
<evidence type="ECO:0000313" key="2">
    <source>
        <dbReference type="Proteomes" id="UP001603857"/>
    </source>
</evidence>
<name>A0ABD1MRD2_9FABA</name>
<evidence type="ECO:0000313" key="1">
    <source>
        <dbReference type="EMBL" id="KAL2338349.1"/>
    </source>
</evidence>